<dbReference type="InterPro" id="IPR017438">
    <property type="entry name" value="ATP-NAD_kinase_N"/>
</dbReference>
<dbReference type="SUPFAM" id="SSF111331">
    <property type="entry name" value="NAD kinase/diacylglycerol kinase-like"/>
    <property type="match status" value="1"/>
</dbReference>
<accession>A0ABV6JQP2</accession>
<evidence type="ECO:0000259" key="2">
    <source>
        <dbReference type="PROSITE" id="PS50146"/>
    </source>
</evidence>
<feature type="region of interest" description="Disordered" evidence="1">
    <location>
        <begin position="1"/>
        <end position="24"/>
    </location>
</feature>
<keyword evidence="4" id="KW-1185">Reference proteome</keyword>
<dbReference type="RefSeq" id="WP_377043774.1">
    <property type="nucleotide sequence ID" value="NZ_JBHLUN010000005.1"/>
</dbReference>
<evidence type="ECO:0000256" key="1">
    <source>
        <dbReference type="SAM" id="MobiDB-lite"/>
    </source>
</evidence>
<proteinExistence type="predicted"/>
<name>A0ABV6JQP2_9PROT</name>
<dbReference type="Gene3D" id="3.40.50.10330">
    <property type="entry name" value="Probable inorganic polyphosphate/atp-NAD kinase, domain 1"/>
    <property type="match status" value="1"/>
</dbReference>
<protein>
    <submittedName>
        <fullName evidence="3">Diacylglycerol kinase family protein</fullName>
    </submittedName>
</protein>
<keyword evidence="3" id="KW-0808">Transferase</keyword>
<feature type="domain" description="DAGKc" evidence="2">
    <location>
        <begin position="5"/>
        <end position="144"/>
    </location>
</feature>
<comment type="caution">
    <text evidence="3">The sequence shown here is derived from an EMBL/GenBank/DDBJ whole genome shotgun (WGS) entry which is preliminary data.</text>
</comment>
<gene>
    <name evidence="3" type="ORF">ACFFGY_07225</name>
</gene>
<evidence type="ECO:0000313" key="3">
    <source>
        <dbReference type="EMBL" id="MFC0408037.1"/>
    </source>
</evidence>
<dbReference type="PROSITE" id="PS50146">
    <property type="entry name" value="DAGK"/>
    <property type="match status" value="1"/>
</dbReference>
<dbReference type="InterPro" id="IPR016064">
    <property type="entry name" value="NAD/diacylglycerol_kinase_sf"/>
</dbReference>
<dbReference type="Pfam" id="PF00781">
    <property type="entry name" value="DAGK_cat"/>
    <property type="match status" value="1"/>
</dbReference>
<sequence>MSEAASPPVIGVIGNPRSHGSRGLRGEALRRVAAQAGERVLLREPEDRAALRQALSGFARAGVRVVAVSGGDGTLREVLTALPAAWQGKAPDIALLPAGKTDIVAGDVGHSGRGALGLRRLVKALAEGVALRRVERPVLEVNWPGEATRRLRGFLFGAAAFAEGHRLANAKLHGNGFFGNAAVGLTVAAMFGRAVLSGQGTLAHGQEIQVVTDRVARPTGNRFLVLITTLDRLMLGLWPFADNGKGPVRWLDIQARPRQLGRALWAVSHRGSNRSWMPAAGYESGLARQVDIQLHHPFVLDGEVYVPGEKGVTLTAAARQGFVSV</sequence>
<reference evidence="3 4" key="1">
    <citation type="submission" date="2024-09" db="EMBL/GenBank/DDBJ databases">
        <authorList>
            <person name="Sun Q."/>
            <person name="Mori K."/>
        </authorList>
    </citation>
    <scope>NUCLEOTIDE SEQUENCE [LARGE SCALE GENOMIC DNA]</scope>
    <source>
        <strain evidence="3 4">TBRC 5777</strain>
    </source>
</reference>
<dbReference type="EMBL" id="JBHLUN010000005">
    <property type="protein sequence ID" value="MFC0408037.1"/>
    <property type="molecule type" value="Genomic_DNA"/>
</dbReference>
<dbReference type="Proteomes" id="UP001589865">
    <property type="component" value="Unassembled WGS sequence"/>
</dbReference>
<dbReference type="GO" id="GO:0016301">
    <property type="term" value="F:kinase activity"/>
    <property type="evidence" value="ECO:0007669"/>
    <property type="project" value="UniProtKB-KW"/>
</dbReference>
<evidence type="ECO:0000313" key="4">
    <source>
        <dbReference type="Proteomes" id="UP001589865"/>
    </source>
</evidence>
<organism evidence="3 4">
    <name type="scientific">Roseomonas elaeocarpi</name>
    <dbReference type="NCBI Taxonomy" id="907779"/>
    <lineage>
        <taxon>Bacteria</taxon>
        <taxon>Pseudomonadati</taxon>
        <taxon>Pseudomonadota</taxon>
        <taxon>Alphaproteobacteria</taxon>
        <taxon>Acetobacterales</taxon>
        <taxon>Roseomonadaceae</taxon>
        <taxon>Roseomonas</taxon>
    </lineage>
</organism>
<keyword evidence="3" id="KW-0418">Kinase</keyword>
<dbReference type="InterPro" id="IPR001206">
    <property type="entry name" value="Diacylglycerol_kinase_cat_dom"/>
</dbReference>